<gene>
    <name evidence="2" type="ORF">P5G46_12425</name>
</gene>
<reference evidence="2 3" key="1">
    <citation type="submission" date="2023-03" db="EMBL/GenBank/DDBJ databases">
        <title>MT1 and MT2 Draft Genomes of Novel Species.</title>
        <authorList>
            <person name="Venkateswaran K."/>
        </authorList>
    </citation>
    <scope>NUCLEOTIDE SEQUENCE [LARGE SCALE GENOMIC DNA]</scope>
    <source>
        <strain evidence="2 3">IF8SW-P5</strain>
    </source>
</reference>
<dbReference type="EMBL" id="JAROCE010000004">
    <property type="protein sequence ID" value="MFM2721314.1"/>
    <property type="molecule type" value="Genomic_DNA"/>
</dbReference>
<evidence type="ECO:0000256" key="1">
    <source>
        <dbReference type="SAM" id="MobiDB-lite"/>
    </source>
</evidence>
<dbReference type="Pfam" id="PF13822">
    <property type="entry name" value="ACC_epsilon"/>
    <property type="match status" value="1"/>
</dbReference>
<comment type="caution">
    <text evidence="2">The sequence shown here is derived from an EMBL/GenBank/DDBJ whole genome shotgun (WGS) entry which is preliminary data.</text>
</comment>
<dbReference type="Proteomes" id="UP001630303">
    <property type="component" value="Unassembled WGS sequence"/>
</dbReference>
<accession>A0ABW9GIU5</accession>
<feature type="region of interest" description="Disordered" evidence="1">
    <location>
        <begin position="1"/>
        <end position="22"/>
    </location>
</feature>
<keyword evidence="3" id="KW-1185">Reference proteome</keyword>
<evidence type="ECO:0000313" key="3">
    <source>
        <dbReference type="Proteomes" id="UP001630303"/>
    </source>
</evidence>
<sequence length="78" mass="8330">MSDAPSPEDSPETVARVVRGTPTPEELAAAIVVVGEAYARETADATAPETTPRSRWELSARSLRAPLNRDAGWYGFTG</sequence>
<dbReference type="RefSeq" id="WP_239277472.1">
    <property type="nucleotide sequence ID" value="NZ_JAROCE010000004.1"/>
</dbReference>
<dbReference type="InterPro" id="IPR032716">
    <property type="entry name" value="ACC_epsilon"/>
</dbReference>
<organism evidence="2 3">
    <name type="scientific">Microbacterium mcarthurae</name>
    <dbReference type="NCBI Taxonomy" id="3035918"/>
    <lineage>
        <taxon>Bacteria</taxon>
        <taxon>Bacillati</taxon>
        <taxon>Actinomycetota</taxon>
        <taxon>Actinomycetes</taxon>
        <taxon>Micrococcales</taxon>
        <taxon>Microbacteriaceae</taxon>
        <taxon>Microbacterium</taxon>
    </lineage>
</organism>
<proteinExistence type="predicted"/>
<protein>
    <submittedName>
        <fullName evidence="2">Acyl-CoA carboxylase subunit epsilon</fullName>
    </submittedName>
</protein>
<name>A0ABW9GIU5_9MICO</name>
<evidence type="ECO:0000313" key="2">
    <source>
        <dbReference type="EMBL" id="MFM2721314.1"/>
    </source>
</evidence>